<keyword evidence="2" id="KW-1185">Reference proteome</keyword>
<accession>A0ABQ7H7A8</accession>
<sequence length="322" mass="35927">MLRTHLRNTGVGRLGELRGLHHHRSSSPSFAHSNPQRRGDVLVVRARRARSSHDSTAQVARGGLSNVFERRASGTRGRELTPRPQSLPACTHVRLAKDLVVLLDPKRERLIYVLLADGTEKQKLAKVRSLVALTKVKRVWFVADELGQHDNLVYRVHSACKTDCWEVYAGADTFTTTQQMMLQNGMLPVCPATTAMRARIMPDSVDHKASRMRSHHTAHPATIALPPLLPSSCCRPIIAITRLPCFYLPTASTLQPLFPTSLFPQLCRHAHHTCAHACAPPSLLHVWNAFANLRKVSPYCSPDFVEPVWLVWKAELGHTQAV</sequence>
<proteinExistence type="predicted"/>
<evidence type="ECO:0000313" key="1">
    <source>
        <dbReference type="EMBL" id="KAF5842740.1"/>
    </source>
</evidence>
<name>A0ABQ7H7A8_DUNSA</name>
<reference evidence="1" key="1">
    <citation type="submission" date="2017-08" db="EMBL/GenBank/DDBJ databases">
        <authorList>
            <person name="Polle J.E."/>
            <person name="Barry K."/>
            <person name="Cushman J."/>
            <person name="Schmutz J."/>
            <person name="Tran D."/>
            <person name="Hathwaick L.T."/>
            <person name="Yim W.C."/>
            <person name="Jenkins J."/>
            <person name="Mckie-Krisberg Z.M."/>
            <person name="Prochnik S."/>
            <person name="Lindquist E."/>
            <person name="Dockter R.B."/>
            <person name="Adam C."/>
            <person name="Molina H."/>
            <person name="Bunkerborg J."/>
            <person name="Jin E."/>
            <person name="Buchheim M."/>
            <person name="Magnuson J."/>
        </authorList>
    </citation>
    <scope>NUCLEOTIDE SEQUENCE</scope>
    <source>
        <strain evidence="1">CCAP 19/18</strain>
    </source>
</reference>
<dbReference type="EMBL" id="MU069456">
    <property type="protein sequence ID" value="KAF5842740.1"/>
    <property type="molecule type" value="Genomic_DNA"/>
</dbReference>
<comment type="caution">
    <text evidence="1">The sequence shown here is derived from an EMBL/GenBank/DDBJ whole genome shotgun (WGS) entry which is preliminary data.</text>
</comment>
<organism evidence="1 2">
    <name type="scientific">Dunaliella salina</name>
    <name type="common">Green alga</name>
    <name type="synonym">Protococcus salinus</name>
    <dbReference type="NCBI Taxonomy" id="3046"/>
    <lineage>
        <taxon>Eukaryota</taxon>
        <taxon>Viridiplantae</taxon>
        <taxon>Chlorophyta</taxon>
        <taxon>core chlorophytes</taxon>
        <taxon>Chlorophyceae</taxon>
        <taxon>CS clade</taxon>
        <taxon>Chlamydomonadales</taxon>
        <taxon>Dunaliellaceae</taxon>
        <taxon>Dunaliella</taxon>
    </lineage>
</organism>
<gene>
    <name evidence="1" type="ORF">DUNSADRAFT_5507</name>
</gene>
<protein>
    <submittedName>
        <fullName evidence="1">Uncharacterized protein</fullName>
    </submittedName>
</protein>
<dbReference type="Proteomes" id="UP000815325">
    <property type="component" value="Unassembled WGS sequence"/>
</dbReference>
<evidence type="ECO:0000313" key="2">
    <source>
        <dbReference type="Proteomes" id="UP000815325"/>
    </source>
</evidence>